<feature type="domain" description="Linalool dehydratase/isomerase" evidence="1">
    <location>
        <begin position="1"/>
        <end position="106"/>
    </location>
</feature>
<dbReference type="InterPro" id="IPR041411">
    <property type="entry name" value="Ldi"/>
</dbReference>
<comment type="caution">
    <text evidence="2">The sequence shown here is derived from an EMBL/GenBank/DDBJ whole genome shotgun (WGS) entry which is preliminary data.</text>
</comment>
<evidence type="ECO:0000313" key="2">
    <source>
        <dbReference type="EMBL" id="CAH0027813.1"/>
    </source>
</evidence>
<keyword evidence="3" id="KW-1185">Reference proteome</keyword>
<dbReference type="OrthoDB" id="9979195at2759"/>
<dbReference type="Pfam" id="PF18566">
    <property type="entry name" value="Ldi"/>
    <property type="match status" value="1"/>
</dbReference>
<protein>
    <recommendedName>
        <fullName evidence="1">Linalool dehydratase/isomerase domain-containing protein</fullName>
    </recommendedName>
</protein>
<dbReference type="EMBL" id="CABFNQ020000730">
    <property type="protein sequence ID" value="CAH0027813.1"/>
    <property type="molecule type" value="Genomic_DNA"/>
</dbReference>
<name>A0A9N9VMF5_9HYPO</name>
<reference evidence="2" key="1">
    <citation type="submission" date="2021-10" db="EMBL/GenBank/DDBJ databases">
        <authorList>
            <person name="Piombo E."/>
        </authorList>
    </citation>
    <scope>NUCLEOTIDE SEQUENCE</scope>
</reference>
<dbReference type="Proteomes" id="UP000696573">
    <property type="component" value="Unassembled WGS sequence"/>
</dbReference>
<proteinExistence type="predicted"/>
<dbReference type="AlphaFoldDB" id="A0A9N9VMF5"/>
<evidence type="ECO:0000259" key="1">
    <source>
        <dbReference type="Pfam" id="PF18566"/>
    </source>
</evidence>
<accession>A0A9N9VMF5</accession>
<evidence type="ECO:0000313" key="3">
    <source>
        <dbReference type="Proteomes" id="UP000696573"/>
    </source>
</evidence>
<gene>
    <name evidence="2" type="ORF">CRHIZ90672A_00001781</name>
</gene>
<organism evidence="2 3">
    <name type="scientific">Clonostachys rhizophaga</name>
    <dbReference type="NCBI Taxonomy" id="160324"/>
    <lineage>
        <taxon>Eukaryota</taxon>
        <taxon>Fungi</taxon>
        <taxon>Dikarya</taxon>
        <taxon>Ascomycota</taxon>
        <taxon>Pezizomycotina</taxon>
        <taxon>Sordariomycetes</taxon>
        <taxon>Hypocreomycetidae</taxon>
        <taxon>Hypocreales</taxon>
        <taxon>Bionectriaceae</taxon>
        <taxon>Clonostachys</taxon>
    </lineage>
</organism>
<sequence length="106" mass="12456">MAYVAGVAHYHKPPLFRSVFKTFLESLIRNMMLRDVWGYWFLTSHSGKVLDPDLTELRQPWADPVILTSLKYSGHLLQMVSLYTMLFNDDKFNEEGALEFHWCPVF</sequence>